<dbReference type="EMBL" id="FNGW01000011">
    <property type="protein sequence ID" value="SDM41518.1"/>
    <property type="molecule type" value="Genomic_DNA"/>
</dbReference>
<dbReference type="Proteomes" id="UP000199068">
    <property type="component" value="Unassembled WGS sequence"/>
</dbReference>
<dbReference type="InterPro" id="IPR051202">
    <property type="entry name" value="Peptidase_C40"/>
</dbReference>
<keyword evidence="2" id="KW-0645">Protease</keyword>
<evidence type="ECO:0000256" key="1">
    <source>
        <dbReference type="ARBA" id="ARBA00007074"/>
    </source>
</evidence>
<proteinExistence type="inferred from homology"/>
<evidence type="ECO:0000313" key="7">
    <source>
        <dbReference type="EMBL" id="SDM41518.1"/>
    </source>
</evidence>
<dbReference type="InterPro" id="IPR038765">
    <property type="entry name" value="Papain-like_cys_pep_sf"/>
</dbReference>
<keyword evidence="8" id="KW-1185">Reference proteome</keyword>
<evidence type="ECO:0000259" key="6">
    <source>
        <dbReference type="PROSITE" id="PS51935"/>
    </source>
</evidence>
<comment type="similarity">
    <text evidence="1">Belongs to the peptidase C40 family.</text>
</comment>
<evidence type="ECO:0000256" key="5">
    <source>
        <dbReference type="SAM" id="MobiDB-lite"/>
    </source>
</evidence>
<dbReference type="Gene3D" id="3.90.1720.10">
    <property type="entry name" value="endopeptidase domain like (from Nostoc punctiforme)"/>
    <property type="match status" value="1"/>
</dbReference>
<dbReference type="RefSeq" id="WP_092727466.1">
    <property type="nucleotide sequence ID" value="NZ_FNGW01000011.1"/>
</dbReference>
<organism evidence="7 8">
    <name type="scientific">Romboutsia lituseburensis DSM 797</name>
    <dbReference type="NCBI Taxonomy" id="1121325"/>
    <lineage>
        <taxon>Bacteria</taxon>
        <taxon>Bacillati</taxon>
        <taxon>Bacillota</taxon>
        <taxon>Clostridia</taxon>
        <taxon>Peptostreptococcales</taxon>
        <taxon>Peptostreptococcaceae</taxon>
        <taxon>Romboutsia</taxon>
    </lineage>
</organism>
<keyword evidence="3 7" id="KW-0378">Hydrolase</keyword>
<dbReference type="InterPro" id="IPR000064">
    <property type="entry name" value="NLP_P60_dom"/>
</dbReference>
<protein>
    <submittedName>
        <fullName evidence="7">Cell wall-associated hydrolase, NlpC family</fullName>
    </submittedName>
</protein>
<dbReference type="AlphaFoldDB" id="A0A1G9T1M2"/>
<evidence type="ECO:0000256" key="3">
    <source>
        <dbReference type="ARBA" id="ARBA00022801"/>
    </source>
</evidence>
<name>A0A1G9T1M2_9FIRM</name>
<dbReference type="GO" id="GO:0006508">
    <property type="term" value="P:proteolysis"/>
    <property type="evidence" value="ECO:0007669"/>
    <property type="project" value="UniProtKB-KW"/>
</dbReference>
<dbReference type="SUPFAM" id="SSF54001">
    <property type="entry name" value="Cysteine proteinases"/>
    <property type="match status" value="1"/>
</dbReference>
<accession>A0A1G9T1M2</accession>
<dbReference type="GO" id="GO:0008234">
    <property type="term" value="F:cysteine-type peptidase activity"/>
    <property type="evidence" value="ECO:0007669"/>
    <property type="project" value="UniProtKB-KW"/>
</dbReference>
<dbReference type="PANTHER" id="PTHR47053:SF1">
    <property type="entry name" value="MUREIN DD-ENDOPEPTIDASE MEPH-RELATED"/>
    <property type="match status" value="1"/>
</dbReference>
<gene>
    <name evidence="7" type="ORF">SAMN04515677_11160</name>
</gene>
<dbReference type="STRING" id="1121325.SAMN04515677_11160"/>
<reference evidence="7 8" key="1">
    <citation type="submission" date="2016-10" db="EMBL/GenBank/DDBJ databases">
        <authorList>
            <person name="de Groot N.N."/>
        </authorList>
    </citation>
    <scope>NUCLEOTIDE SEQUENCE [LARGE SCALE GENOMIC DNA]</scope>
    <source>
        <strain evidence="7 8">DSM 797</strain>
    </source>
</reference>
<feature type="domain" description="NlpC/P60" evidence="6">
    <location>
        <begin position="148"/>
        <end position="271"/>
    </location>
</feature>
<evidence type="ECO:0000256" key="4">
    <source>
        <dbReference type="ARBA" id="ARBA00022807"/>
    </source>
</evidence>
<evidence type="ECO:0000256" key="2">
    <source>
        <dbReference type="ARBA" id="ARBA00022670"/>
    </source>
</evidence>
<dbReference type="Pfam" id="PF00877">
    <property type="entry name" value="NLPC_P60"/>
    <property type="match status" value="1"/>
</dbReference>
<sequence length="271" mass="29035">MSDVSQIVANSLLSNINRTNSRNTSNSSYGDSNAASFDRMLQSSLNNLMGGSSNSSCSCGGGGNNDLSQLLMLTTMISVLNSVKVDASQGNTNNVGNTTDNANSGVINNPNNNTTNNNTTNNTNTSSNGNTINNANTVTNVNNSSVTSSKMDKAMKLLEDQIGKPYVWGANGPNSFDCSGLVRYVYKNALGKDIPRVSYDQSKFGQAVDKKNLQPGDLVFFDTMNKGRVSHVGMYIGNDEFIHASNPKDGVKKSKLSSSYYQKAYRGARRP</sequence>
<evidence type="ECO:0000313" key="8">
    <source>
        <dbReference type="Proteomes" id="UP000199068"/>
    </source>
</evidence>
<dbReference type="PANTHER" id="PTHR47053">
    <property type="entry name" value="MUREIN DD-ENDOPEPTIDASE MEPH-RELATED"/>
    <property type="match status" value="1"/>
</dbReference>
<feature type="region of interest" description="Disordered" evidence="5">
    <location>
        <begin position="91"/>
        <end position="145"/>
    </location>
</feature>
<keyword evidence="4" id="KW-0788">Thiol protease</keyword>
<dbReference type="PROSITE" id="PS51935">
    <property type="entry name" value="NLPC_P60"/>
    <property type="match status" value="1"/>
</dbReference>